<sequence length="122" mass="14257">FNYPNFSILSNFSSVGTRGKSNSVSTEEEEKDLYFFRLLNPFLIIKIFIRLISTLKGLKNRWKVSLCERSCEFGSSDYSECIHLLRPEKIILPLPLSINSSLHFAFLCLTYRRYFLFVEKLG</sequence>
<dbReference type="AlphaFoldDB" id="A0A0K2T4F9"/>
<name>A0A0K2T4F9_LEPSM</name>
<feature type="non-terminal residue" evidence="1">
    <location>
        <position position="1"/>
    </location>
</feature>
<reference evidence="1" key="1">
    <citation type="submission" date="2014-05" db="EMBL/GenBank/DDBJ databases">
        <authorList>
            <person name="Chronopoulou M."/>
        </authorList>
    </citation>
    <scope>NUCLEOTIDE SEQUENCE</scope>
    <source>
        <tissue evidence="1">Whole organism</tissue>
    </source>
</reference>
<accession>A0A0K2T4F9</accession>
<evidence type="ECO:0000313" key="1">
    <source>
        <dbReference type="EMBL" id="CDW20336.1"/>
    </source>
</evidence>
<proteinExistence type="predicted"/>
<dbReference type="EMBL" id="HACA01002975">
    <property type="protein sequence ID" value="CDW20336.1"/>
    <property type="molecule type" value="Transcribed_RNA"/>
</dbReference>
<protein>
    <submittedName>
        <fullName evidence="1">Uncharacterized protein</fullName>
    </submittedName>
</protein>
<organism evidence="1">
    <name type="scientific">Lepeophtheirus salmonis</name>
    <name type="common">Salmon louse</name>
    <name type="synonym">Caligus salmonis</name>
    <dbReference type="NCBI Taxonomy" id="72036"/>
    <lineage>
        <taxon>Eukaryota</taxon>
        <taxon>Metazoa</taxon>
        <taxon>Ecdysozoa</taxon>
        <taxon>Arthropoda</taxon>
        <taxon>Crustacea</taxon>
        <taxon>Multicrustacea</taxon>
        <taxon>Hexanauplia</taxon>
        <taxon>Copepoda</taxon>
        <taxon>Siphonostomatoida</taxon>
        <taxon>Caligidae</taxon>
        <taxon>Lepeophtheirus</taxon>
    </lineage>
</organism>